<dbReference type="PRINTS" id="PR00481">
    <property type="entry name" value="LAMNOPPTDASE"/>
</dbReference>
<dbReference type="GO" id="GO:0030145">
    <property type="term" value="F:manganese ion binding"/>
    <property type="evidence" value="ECO:0007669"/>
    <property type="project" value="InterPro"/>
</dbReference>
<evidence type="ECO:0000256" key="3">
    <source>
        <dbReference type="ARBA" id="ARBA00022670"/>
    </source>
</evidence>
<dbReference type="GO" id="GO:0006508">
    <property type="term" value="P:proteolysis"/>
    <property type="evidence" value="ECO:0007669"/>
    <property type="project" value="UniProtKB-KW"/>
</dbReference>
<organism evidence="8 9">
    <name type="scientific">Agaricicola taiwanensis</name>
    <dbReference type="NCBI Taxonomy" id="591372"/>
    <lineage>
        <taxon>Bacteria</taxon>
        <taxon>Pseudomonadati</taxon>
        <taxon>Pseudomonadota</taxon>
        <taxon>Alphaproteobacteria</taxon>
        <taxon>Rhodobacterales</taxon>
        <taxon>Paracoccaceae</taxon>
        <taxon>Agaricicola</taxon>
    </lineage>
</organism>
<dbReference type="AlphaFoldDB" id="A0A8J2YG31"/>
<name>A0A8J2YG31_9RHOB</name>
<dbReference type="Proteomes" id="UP000602745">
    <property type="component" value="Unassembled WGS sequence"/>
</dbReference>
<evidence type="ECO:0000256" key="5">
    <source>
        <dbReference type="ARBA" id="ARBA00023211"/>
    </source>
</evidence>
<evidence type="ECO:0000259" key="7">
    <source>
        <dbReference type="Pfam" id="PF21337"/>
    </source>
</evidence>
<feature type="domain" description="Cytosol aminopeptidase" evidence="6">
    <location>
        <begin position="144"/>
        <end position="431"/>
    </location>
</feature>
<dbReference type="Pfam" id="PF00883">
    <property type="entry name" value="Peptidase_M17"/>
    <property type="match status" value="1"/>
</dbReference>
<keyword evidence="9" id="KW-1185">Reference proteome</keyword>
<dbReference type="Pfam" id="PF21337">
    <property type="entry name" value="Peptidase_M17_N_1"/>
    <property type="match status" value="1"/>
</dbReference>
<comment type="caution">
    <text evidence="8">The sequence shown here is derived from an EMBL/GenBank/DDBJ whole genome shotgun (WGS) entry which is preliminary data.</text>
</comment>
<comment type="similarity">
    <text evidence="1">Belongs to the peptidase M17 family.</text>
</comment>
<dbReference type="GO" id="GO:0070006">
    <property type="term" value="F:metalloaminopeptidase activity"/>
    <property type="evidence" value="ECO:0007669"/>
    <property type="project" value="InterPro"/>
</dbReference>
<keyword evidence="5" id="KW-0464">Manganese</keyword>
<protein>
    <submittedName>
        <fullName evidence="8">Aminopeptidase</fullName>
    </submittedName>
</protein>
<evidence type="ECO:0000256" key="4">
    <source>
        <dbReference type="ARBA" id="ARBA00022801"/>
    </source>
</evidence>
<proteinExistence type="inferred from homology"/>
<dbReference type="InterPro" id="IPR000819">
    <property type="entry name" value="Peptidase_M17_C"/>
</dbReference>
<dbReference type="PANTHER" id="PTHR11963">
    <property type="entry name" value="LEUCINE AMINOPEPTIDASE-RELATED"/>
    <property type="match status" value="1"/>
</dbReference>
<keyword evidence="2 8" id="KW-0031">Aminopeptidase</keyword>
<dbReference type="PANTHER" id="PTHR11963:SF20">
    <property type="entry name" value="PEPTIDASE B"/>
    <property type="match status" value="1"/>
</dbReference>
<feature type="domain" description="M17 aminopeptidase N-terminal" evidence="7">
    <location>
        <begin position="34"/>
        <end position="127"/>
    </location>
</feature>
<evidence type="ECO:0000313" key="8">
    <source>
        <dbReference type="EMBL" id="GGE33253.1"/>
    </source>
</evidence>
<dbReference type="EMBL" id="BMCP01000001">
    <property type="protein sequence ID" value="GGE33253.1"/>
    <property type="molecule type" value="Genomic_DNA"/>
</dbReference>
<evidence type="ECO:0000256" key="1">
    <source>
        <dbReference type="ARBA" id="ARBA00009528"/>
    </source>
</evidence>
<dbReference type="GO" id="GO:0005737">
    <property type="term" value="C:cytoplasm"/>
    <property type="evidence" value="ECO:0007669"/>
    <property type="project" value="InterPro"/>
</dbReference>
<dbReference type="SUPFAM" id="SSF53187">
    <property type="entry name" value="Zn-dependent exopeptidases"/>
    <property type="match status" value="1"/>
</dbReference>
<dbReference type="InterPro" id="IPR043472">
    <property type="entry name" value="Macro_dom-like"/>
</dbReference>
<reference evidence="8" key="2">
    <citation type="submission" date="2020-09" db="EMBL/GenBank/DDBJ databases">
        <authorList>
            <person name="Sun Q."/>
            <person name="Sedlacek I."/>
        </authorList>
    </citation>
    <scope>NUCLEOTIDE SEQUENCE</scope>
    <source>
        <strain evidence="8">CCM 7684</strain>
    </source>
</reference>
<evidence type="ECO:0000256" key="2">
    <source>
        <dbReference type="ARBA" id="ARBA00022438"/>
    </source>
</evidence>
<dbReference type="Gene3D" id="3.40.220.10">
    <property type="entry name" value="Leucine Aminopeptidase, subunit E, domain 1"/>
    <property type="match status" value="1"/>
</dbReference>
<dbReference type="CDD" id="cd00433">
    <property type="entry name" value="Peptidase_M17"/>
    <property type="match status" value="1"/>
</dbReference>
<dbReference type="RefSeq" id="WP_229729172.1">
    <property type="nucleotide sequence ID" value="NZ_BMCP01000001.1"/>
</dbReference>
<sequence>MTDLIASAGSGEDATPLWFVSKGDDLPADLPKLAAAWMKSTGAEAEPGRAVMLPSETGALAGVLFGVDPKGDPFAPGAVAASLGAGLYRFALPPQDRRLAALGYVLHSYRYDRYSRGKTTQARLEVPQGVDEAWLRYTIEAVTLARDLINTPANDMGPQELEDAARRLAGKHEADISVITGDALLQQGFPMIHAVGRASDRAPRLIDMAWGADDAPKVTLVGKGVCFDTGGVNVKPDAAMRNMKKDMGGAATVLALAHLVMAAKLPIRLRVLIPAVENAIGGSSFRPGDILHSRKGLTVEIGHTDAEGRLVLGDALALADEEAPELLLDFATLTGAARVALGPDLPPFYTDDDQVAADLARHATTENDPLWRLPLWQPYNKMIEPKIADLTNSASGGFAGSITAALFLAHFVEKAKTWVHFDVFGWTPTAKPGRPEGGECQGARAAFALLAERYGR</sequence>
<dbReference type="InterPro" id="IPR011356">
    <property type="entry name" value="Leucine_aapep/pepB"/>
</dbReference>
<gene>
    <name evidence="8" type="ORF">GCM10007276_08130</name>
</gene>
<evidence type="ECO:0000313" key="9">
    <source>
        <dbReference type="Proteomes" id="UP000602745"/>
    </source>
</evidence>
<reference evidence="8" key="1">
    <citation type="journal article" date="2014" name="Int. J. Syst. Evol. Microbiol.">
        <title>Complete genome sequence of Corynebacterium casei LMG S-19264T (=DSM 44701T), isolated from a smear-ripened cheese.</title>
        <authorList>
            <consortium name="US DOE Joint Genome Institute (JGI-PGF)"/>
            <person name="Walter F."/>
            <person name="Albersmeier A."/>
            <person name="Kalinowski J."/>
            <person name="Ruckert C."/>
        </authorList>
    </citation>
    <scope>NUCLEOTIDE SEQUENCE</scope>
    <source>
        <strain evidence="8">CCM 7684</strain>
    </source>
</reference>
<evidence type="ECO:0000259" key="6">
    <source>
        <dbReference type="Pfam" id="PF00883"/>
    </source>
</evidence>
<keyword evidence="3" id="KW-0645">Protease</keyword>
<accession>A0A8J2YG31</accession>
<dbReference type="Gene3D" id="3.40.630.10">
    <property type="entry name" value="Zn peptidases"/>
    <property type="match status" value="1"/>
</dbReference>
<keyword evidence="4" id="KW-0378">Hydrolase</keyword>
<dbReference type="InterPro" id="IPR048816">
    <property type="entry name" value="Peptidase_M17_N_1"/>
</dbReference>